<sequence>MGLIMSILALICVLLCLNPLVISGNNSQKQSNLETYIVHLESPESEDRESLENWYKAFLPTATASSDEAYSSLVYSYHNIFKGFAAKLSPEQVKAMEKMPGFVSARPQEVFSLHTTHSPSFLGLQNLGFWKHSNYGKGVIIGVLDSGIYIDHPSFDDKGMPPPPAKWKGKCEFNTKAKCNNKIIGARVFGSDQYDSPTDQIGHGTHTSSTAAGNFFKGANVYGNANGTAVGVAPRAHLAMYKVCSSSCSEIDILAAMDAAIDDGVDIISFSLGRSSRPFYYDSFAIGAYSAMRKGIFVSCSAGNLGPFTSSLSNEAPWVLTVGASTIDRKIRATAVLGNNQEFDGESLYQPKDFPPTRSLLFYPGSNTSSDDSIFCSSELIKNTKVQGKTIVCVNGGGVPRIEKGKNVKAAGGVGMILINQEHHGYITSADAHVLPAAHLSYTDGLKVLAYINSTTSPMASILFKGTIIGDNRAPIVAGFSSRGPSAASPGILKPDVIGPGVNILAAWHLSVENKTNTKSNFNIVSGTSMSCPHLSGVAALLKSVHPHWSPAAIKSAMMTTADVLNHAKNPVEDQSLLPADAFATGSGHVNPAKASNPGLIYDIKLDDYIPYLCGLNYTNQQVSSVVQRKVKCGHSIAEAQLNYPSFSITFGAKIQRYTRTLTNVGEANSSYTLKVVPPLGVHVNVKPQTLKFSNVNQKLAYDVTFRRAGKTPKNDVSQGYLAWTSAKYTVRSPIVAIMGALYRP</sequence>
<protein>
    <submittedName>
        <fullName evidence="1">Uncharacterized protein</fullName>
    </submittedName>
</protein>
<reference evidence="2" key="1">
    <citation type="journal article" date="2023" name="Nat. Plants">
        <title>Single-cell RNA sequencing provides a high-resolution roadmap for understanding the multicellular compartmentation of specialized metabolism.</title>
        <authorList>
            <person name="Sun S."/>
            <person name="Shen X."/>
            <person name="Li Y."/>
            <person name="Li Y."/>
            <person name="Wang S."/>
            <person name="Li R."/>
            <person name="Zhang H."/>
            <person name="Shen G."/>
            <person name="Guo B."/>
            <person name="Wei J."/>
            <person name="Xu J."/>
            <person name="St-Pierre B."/>
            <person name="Chen S."/>
            <person name="Sun C."/>
        </authorList>
    </citation>
    <scope>NUCLEOTIDE SEQUENCE [LARGE SCALE GENOMIC DNA]</scope>
</reference>
<organism evidence="1 2">
    <name type="scientific">Catharanthus roseus</name>
    <name type="common">Madagascar periwinkle</name>
    <name type="synonym">Vinca rosea</name>
    <dbReference type="NCBI Taxonomy" id="4058"/>
    <lineage>
        <taxon>Eukaryota</taxon>
        <taxon>Viridiplantae</taxon>
        <taxon>Streptophyta</taxon>
        <taxon>Embryophyta</taxon>
        <taxon>Tracheophyta</taxon>
        <taxon>Spermatophyta</taxon>
        <taxon>Magnoliopsida</taxon>
        <taxon>eudicotyledons</taxon>
        <taxon>Gunneridae</taxon>
        <taxon>Pentapetalae</taxon>
        <taxon>asterids</taxon>
        <taxon>lamiids</taxon>
        <taxon>Gentianales</taxon>
        <taxon>Apocynaceae</taxon>
        <taxon>Rauvolfioideae</taxon>
        <taxon>Vinceae</taxon>
        <taxon>Catharanthinae</taxon>
        <taxon>Catharanthus</taxon>
    </lineage>
</organism>
<gene>
    <name evidence="1" type="ORF">M9H77_32783</name>
</gene>
<accession>A0ACC0A4U8</accession>
<evidence type="ECO:0000313" key="2">
    <source>
        <dbReference type="Proteomes" id="UP001060085"/>
    </source>
</evidence>
<evidence type="ECO:0000313" key="1">
    <source>
        <dbReference type="EMBL" id="KAI5655596.1"/>
    </source>
</evidence>
<proteinExistence type="predicted"/>
<dbReference type="EMBL" id="CM044707">
    <property type="protein sequence ID" value="KAI5655596.1"/>
    <property type="molecule type" value="Genomic_DNA"/>
</dbReference>
<comment type="caution">
    <text evidence="1">The sequence shown here is derived from an EMBL/GenBank/DDBJ whole genome shotgun (WGS) entry which is preliminary data.</text>
</comment>
<name>A0ACC0A4U8_CATRO</name>
<keyword evidence="2" id="KW-1185">Reference proteome</keyword>
<dbReference type="Proteomes" id="UP001060085">
    <property type="component" value="Linkage Group LG07"/>
</dbReference>